<sequence>MKPRAQAHRGVSLTSQRRLSSRDCAQGPSRGGICVQPCVIETEQALAANNHPKSYGSCTSIMFMGITFTGITFMGLTFMGATFMGIMFMGVTFMGITFIGATFMGIMFLSTMFMGPIFISITFMGIMFTGITFMGITFMGITFMGITFTGNRVCSHPLELQPSTSSFSLGESGHMDEAEPWPVARPG</sequence>
<dbReference type="EMBL" id="KZ506545">
    <property type="protein sequence ID" value="PKU39191.1"/>
    <property type="molecule type" value="Genomic_DNA"/>
</dbReference>
<dbReference type="AlphaFoldDB" id="A0A2I0TZI7"/>
<keyword evidence="2" id="KW-0812">Transmembrane</keyword>
<dbReference type="Proteomes" id="UP000233556">
    <property type="component" value="Unassembled WGS sequence"/>
</dbReference>
<gene>
    <name evidence="3" type="ORF">llap_10500</name>
</gene>
<dbReference type="SUPFAM" id="SSF141571">
    <property type="entry name" value="Pentapeptide repeat-like"/>
    <property type="match status" value="1"/>
</dbReference>
<reference evidence="4" key="1">
    <citation type="submission" date="2017-11" db="EMBL/GenBank/DDBJ databases">
        <authorList>
            <person name="Lima N.C."/>
            <person name="Parody-Merino A.M."/>
            <person name="Battley P.F."/>
            <person name="Fidler A.E."/>
            <person name="Prosdocimi F."/>
        </authorList>
    </citation>
    <scope>NUCLEOTIDE SEQUENCE [LARGE SCALE GENOMIC DNA]</scope>
</reference>
<reference evidence="4" key="2">
    <citation type="submission" date="2017-12" db="EMBL/GenBank/DDBJ databases">
        <title>Genome sequence of the Bar-tailed Godwit (Limosa lapponica baueri).</title>
        <authorList>
            <person name="Lima N.C.B."/>
            <person name="Parody-Merino A.M."/>
            <person name="Battley P.F."/>
            <person name="Fidler A.E."/>
            <person name="Prosdocimi F."/>
        </authorList>
    </citation>
    <scope>NUCLEOTIDE SEQUENCE [LARGE SCALE GENOMIC DNA]</scope>
</reference>
<evidence type="ECO:0000256" key="2">
    <source>
        <dbReference type="SAM" id="Phobius"/>
    </source>
</evidence>
<keyword evidence="4" id="KW-1185">Reference proteome</keyword>
<evidence type="ECO:0000313" key="4">
    <source>
        <dbReference type="Proteomes" id="UP000233556"/>
    </source>
</evidence>
<keyword evidence="2" id="KW-1133">Transmembrane helix</keyword>
<evidence type="ECO:0000313" key="3">
    <source>
        <dbReference type="EMBL" id="PKU39191.1"/>
    </source>
</evidence>
<feature type="region of interest" description="Disordered" evidence="1">
    <location>
        <begin position="165"/>
        <end position="187"/>
    </location>
</feature>
<evidence type="ECO:0000256" key="1">
    <source>
        <dbReference type="SAM" id="MobiDB-lite"/>
    </source>
</evidence>
<feature type="transmembrane region" description="Helical" evidence="2">
    <location>
        <begin position="86"/>
        <end position="109"/>
    </location>
</feature>
<feature type="transmembrane region" description="Helical" evidence="2">
    <location>
        <begin position="61"/>
        <end position="80"/>
    </location>
</feature>
<feature type="transmembrane region" description="Helical" evidence="2">
    <location>
        <begin position="121"/>
        <end position="146"/>
    </location>
</feature>
<keyword evidence="2" id="KW-0472">Membrane</keyword>
<dbReference type="Gene3D" id="2.160.20.80">
    <property type="entry name" value="E3 ubiquitin-protein ligase SopA"/>
    <property type="match status" value="1"/>
</dbReference>
<accession>A0A2I0TZI7</accession>
<proteinExistence type="predicted"/>
<dbReference type="OrthoDB" id="439917at2759"/>
<name>A0A2I0TZI7_LIMLA</name>
<organism evidence="3 4">
    <name type="scientific">Limosa lapponica baueri</name>
    <dbReference type="NCBI Taxonomy" id="1758121"/>
    <lineage>
        <taxon>Eukaryota</taxon>
        <taxon>Metazoa</taxon>
        <taxon>Chordata</taxon>
        <taxon>Craniata</taxon>
        <taxon>Vertebrata</taxon>
        <taxon>Euteleostomi</taxon>
        <taxon>Archelosauria</taxon>
        <taxon>Archosauria</taxon>
        <taxon>Dinosauria</taxon>
        <taxon>Saurischia</taxon>
        <taxon>Theropoda</taxon>
        <taxon>Coelurosauria</taxon>
        <taxon>Aves</taxon>
        <taxon>Neognathae</taxon>
        <taxon>Neoaves</taxon>
        <taxon>Charadriiformes</taxon>
        <taxon>Scolopacidae</taxon>
        <taxon>Limosa</taxon>
    </lineage>
</organism>
<protein>
    <submittedName>
        <fullName evidence="3">Uncharacterized protein</fullName>
    </submittedName>
</protein>
<feature type="region of interest" description="Disordered" evidence="1">
    <location>
        <begin position="1"/>
        <end position="29"/>
    </location>
</feature>